<evidence type="ECO:0000256" key="4">
    <source>
        <dbReference type="ARBA" id="ARBA00020831"/>
    </source>
</evidence>
<evidence type="ECO:0000256" key="2">
    <source>
        <dbReference type="ARBA" id="ARBA00004687"/>
    </source>
</evidence>
<dbReference type="AlphaFoldDB" id="A0A7S2S3Q6"/>
<dbReference type="PANTHER" id="PTHR12250:SF0">
    <property type="entry name" value="GPI ETHANOLAMINE PHOSPHATE TRANSFERASE 1"/>
    <property type="match status" value="1"/>
</dbReference>
<evidence type="ECO:0000256" key="3">
    <source>
        <dbReference type="ARBA" id="ARBA00008400"/>
    </source>
</evidence>
<evidence type="ECO:0000313" key="15">
    <source>
        <dbReference type="EMBL" id="CAD9688650.1"/>
    </source>
</evidence>
<evidence type="ECO:0000256" key="11">
    <source>
        <dbReference type="ARBA" id="ARBA00023180"/>
    </source>
</evidence>
<evidence type="ECO:0000256" key="10">
    <source>
        <dbReference type="ARBA" id="ARBA00023136"/>
    </source>
</evidence>
<dbReference type="GO" id="GO:0005789">
    <property type="term" value="C:endoplasmic reticulum membrane"/>
    <property type="evidence" value="ECO:0007669"/>
    <property type="project" value="UniProtKB-SubCell"/>
</dbReference>
<feature type="transmembrane region" description="Helical" evidence="12">
    <location>
        <begin position="453"/>
        <end position="470"/>
    </location>
</feature>
<feature type="transmembrane region" description="Helical" evidence="12">
    <location>
        <begin position="831"/>
        <end position="858"/>
    </location>
</feature>
<evidence type="ECO:0000256" key="5">
    <source>
        <dbReference type="ARBA" id="ARBA00022502"/>
    </source>
</evidence>
<comment type="function">
    <text evidence="12">Ethanolamine phosphate transferase involved in glycosylphosphatidylinositol-anchor biosynthesis. Transfers ethanolamine phosphate to the first alpha-1,4-linked mannose of the glycosylphosphatidylinositol precursor of GPI-anchor.</text>
</comment>
<dbReference type="InterPro" id="IPR037671">
    <property type="entry name" value="PIGN_N"/>
</dbReference>
<dbReference type="GO" id="GO:0051377">
    <property type="term" value="F:mannose-ethanolamine phosphotransferase activity"/>
    <property type="evidence" value="ECO:0007669"/>
    <property type="project" value="UniProtKB-UniRule"/>
</dbReference>
<dbReference type="PANTHER" id="PTHR12250">
    <property type="entry name" value="PHOSPHATIDYLINOSITOL GLYCAN, CLASS N"/>
    <property type="match status" value="1"/>
</dbReference>
<dbReference type="InterPro" id="IPR017850">
    <property type="entry name" value="Alkaline_phosphatase_core_sf"/>
</dbReference>
<keyword evidence="6 12" id="KW-0808">Transferase</keyword>
<keyword evidence="11" id="KW-0325">Glycoprotein</keyword>
<comment type="similarity">
    <text evidence="3 12">Belongs to the PIGG/PIGN/PIGO family. PIGN subfamily.</text>
</comment>
<feature type="transmembrane region" description="Helical" evidence="12">
    <location>
        <begin position="430"/>
        <end position="447"/>
    </location>
</feature>
<dbReference type="Pfam" id="PF04987">
    <property type="entry name" value="PigN"/>
    <property type="match status" value="1"/>
</dbReference>
<dbReference type="SUPFAM" id="SSF53649">
    <property type="entry name" value="Alkaline phosphatase-like"/>
    <property type="match status" value="1"/>
</dbReference>
<feature type="transmembrane region" description="Helical" evidence="12">
    <location>
        <begin position="764"/>
        <end position="787"/>
    </location>
</feature>
<reference evidence="15" key="1">
    <citation type="submission" date="2021-01" db="EMBL/GenBank/DDBJ databases">
        <authorList>
            <person name="Corre E."/>
            <person name="Pelletier E."/>
            <person name="Niang G."/>
            <person name="Scheremetjew M."/>
            <person name="Finn R."/>
            <person name="Kale V."/>
            <person name="Holt S."/>
            <person name="Cochrane G."/>
            <person name="Meng A."/>
            <person name="Brown T."/>
            <person name="Cohen L."/>
        </authorList>
    </citation>
    <scope>NUCLEOTIDE SEQUENCE</scope>
    <source>
        <strain evidence="15">NY070348D</strain>
    </source>
</reference>
<feature type="transmembrane region" description="Helical" evidence="12">
    <location>
        <begin position="396"/>
        <end position="418"/>
    </location>
</feature>
<sequence length="868" mass="98633">MSSREASYQADATIWGKNKTSYLREIIEEKGGWGLSHTRVPTESRPGHVAVIGGFYEDVSAVTRGWQDNPVEFDHVFNQSRRTWLWGSPDITRMFAKRHPHVTDWFYSPEDEDFAAKDLTILDTWVFDKVTEMFQDAKKNNTLRDELGQEQVFFFLHLLGLDSNGHAHRPHAPEYYLNMAHVDKGVKAMVKLFEDYYGDDATAFVFTADHGMSNQGAHGDGDPTNTRTPIIVWGAGINGPMPGVDEDPRSGINTGFSAAEEKRFTKMWGLDHLKRRDVEQADIAPLLATLLGIPVPVHSVGKLPMEFLKPTRYSAESVLRNARQLFVQVKHKQDNRRQRQVFLTPFAPLEDVQTMLGEAEKMLLEDKYKEVERICMECMEISLNGMRYFQVYDRPYLMTIIVWGYVTWIFFLLAHVTVRPEVLEHEEWNTLAWVYVMFWLFIISYQVLEDSSVMYYAYVAFPLYFGTVLLRKTAVQRAWKEKWATSTAKDVSYILVYVAGTQLVVVAYSYRSVFFVVFLGLALWPFLADSLRNKTTIEFPSHTGEIKKVPGYVIRLSWAFVCILLGSFTLVPLDMNDDEILMFAGATGLILVLSVIFAADKIGFTFPRITQLTVVALSIFLTITTDRSLRAKMGLPSSNQLLTWAAFVLSPPFCRFSAETPLKRFVSVFAALGSPYILLSVNYEVCFYTCLGITMLLWLIIERAIHFSERGSGKSVGATMSDVRHAFMFLLFTHIAFFGTGNVASISSFQISSSFRFLTIFSPFIMGALLILKILIPYTLVTCVAYIITAERGDDKHRLFFLVLCLSDLLAMNMFFWVQDEGSWKEIGNSISHFGFVNCQLVFIPLLFLIASLFLVGVDCKLVSAKSS</sequence>
<dbReference type="InterPro" id="IPR000917">
    <property type="entry name" value="Sulfatase_N"/>
</dbReference>
<feature type="transmembrane region" description="Helical" evidence="12">
    <location>
        <begin position="491"/>
        <end position="508"/>
    </location>
</feature>
<accession>A0A7S2S3Q6</accession>
<dbReference type="EMBL" id="HBHK01015887">
    <property type="protein sequence ID" value="CAD9688650.1"/>
    <property type="molecule type" value="Transcribed_RNA"/>
</dbReference>
<keyword evidence="5 12" id="KW-0337">GPI-anchor biosynthesis</keyword>
<evidence type="ECO:0000256" key="1">
    <source>
        <dbReference type="ARBA" id="ARBA00004477"/>
    </source>
</evidence>
<feature type="transmembrane region" description="Helical" evidence="12">
    <location>
        <begin position="579"/>
        <end position="599"/>
    </location>
</feature>
<evidence type="ECO:0000256" key="12">
    <source>
        <dbReference type="RuleBase" id="RU367138"/>
    </source>
</evidence>
<gene>
    <name evidence="15" type="ORF">QSP1433_LOCUS9951</name>
</gene>
<keyword evidence="9 12" id="KW-1133">Transmembrane helix</keyword>
<evidence type="ECO:0000256" key="7">
    <source>
        <dbReference type="ARBA" id="ARBA00022692"/>
    </source>
</evidence>
<name>A0A7S2S3Q6_9STRA</name>
<dbReference type="FunFam" id="3.40.720.10:FF:000015">
    <property type="entry name" value="GPI ethanolamine phosphate transferase 1"/>
    <property type="match status" value="1"/>
</dbReference>
<feature type="domain" description="Sulfatase N-terminal" evidence="13">
    <location>
        <begin position="142"/>
        <end position="250"/>
    </location>
</feature>
<evidence type="ECO:0000259" key="13">
    <source>
        <dbReference type="Pfam" id="PF00884"/>
    </source>
</evidence>
<dbReference type="UniPathway" id="UPA00196"/>
<dbReference type="Pfam" id="PF00884">
    <property type="entry name" value="Sulfatase"/>
    <property type="match status" value="1"/>
</dbReference>
<comment type="pathway">
    <text evidence="2 12">Glycolipid biosynthesis; glycosylphosphatidylinositol-anchor biosynthesis.</text>
</comment>
<dbReference type="Gene3D" id="3.40.720.10">
    <property type="entry name" value="Alkaline Phosphatase, subunit A"/>
    <property type="match status" value="1"/>
</dbReference>
<proteinExistence type="inferred from homology"/>
<dbReference type="GO" id="GO:0006506">
    <property type="term" value="P:GPI anchor biosynthetic process"/>
    <property type="evidence" value="ECO:0007669"/>
    <property type="project" value="UniProtKB-UniPathway"/>
</dbReference>
<feature type="transmembrane region" description="Helical" evidence="12">
    <location>
        <begin position="799"/>
        <end position="819"/>
    </location>
</feature>
<keyword evidence="10 12" id="KW-0472">Membrane</keyword>
<organism evidence="15">
    <name type="scientific">Mucochytrium quahogii</name>
    <dbReference type="NCBI Taxonomy" id="96639"/>
    <lineage>
        <taxon>Eukaryota</taxon>
        <taxon>Sar</taxon>
        <taxon>Stramenopiles</taxon>
        <taxon>Bigyra</taxon>
        <taxon>Labyrinthulomycetes</taxon>
        <taxon>Thraustochytrida</taxon>
        <taxon>Thraustochytriidae</taxon>
        <taxon>Mucochytrium</taxon>
    </lineage>
</organism>
<evidence type="ECO:0000259" key="14">
    <source>
        <dbReference type="Pfam" id="PF04987"/>
    </source>
</evidence>
<feature type="transmembrane region" description="Helical" evidence="12">
    <location>
        <begin position="514"/>
        <end position="531"/>
    </location>
</feature>
<feature type="transmembrane region" description="Helical" evidence="12">
    <location>
        <begin position="552"/>
        <end position="573"/>
    </location>
</feature>
<feature type="domain" description="GPI ethanolamine phosphate transferase 1 C-terminal" evidence="14">
    <location>
        <begin position="384"/>
        <end position="823"/>
    </location>
</feature>
<dbReference type="EC" id="2.-.-.-" evidence="12"/>
<protein>
    <recommendedName>
        <fullName evidence="4 12">GPI ethanolamine phosphate transferase 1</fullName>
        <ecNumber evidence="12">2.-.-.-</ecNumber>
    </recommendedName>
</protein>
<evidence type="ECO:0000256" key="9">
    <source>
        <dbReference type="ARBA" id="ARBA00022989"/>
    </source>
</evidence>
<dbReference type="CDD" id="cd16020">
    <property type="entry name" value="GPI_EPT_1"/>
    <property type="match status" value="1"/>
</dbReference>
<feature type="transmembrane region" description="Helical" evidence="12">
    <location>
        <begin position="611"/>
        <end position="629"/>
    </location>
</feature>
<dbReference type="InterPro" id="IPR007070">
    <property type="entry name" value="GPI_EtnP_transferase_1"/>
</dbReference>
<evidence type="ECO:0000256" key="8">
    <source>
        <dbReference type="ARBA" id="ARBA00022824"/>
    </source>
</evidence>
<comment type="subcellular location">
    <subcellularLocation>
        <location evidence="1 12">Endoplasmic reticulum membrane</location>
        <topology evidence="1 12">Multi-pass membrane protein</topology>
    </subcellularLocation>
</comment>
<keyword evidence="7 12" id="KW-0812">Transmembrane</keyword>
<evidence type="ECO:0000256" key="6">
    <source>
        <dbReference type="ARBA" id="ARBA00022679"/>
    </source>
</evidence>
<feature type="transmembrane region" description="Helical" evidence="12">
    <location>
        <begin position="726"/>
        <end position="744"/>
    </location>
</feature>
<keyword evidence="8 12" id="KW-0256">Endoplasmic reticulum</keyword>
<dbReference type="InterPro" id="IPR017852">
    <property type="entry name" value="GPI_EtnP_transferase_1_C"/>
</dbReference>
<feature type="transmembrane region" description="Helical" evidence="12">
    <location>
        <begin position="687"/>
        <end position="705"/>
    </location>
</feature>